<gene>
    <name evidence="2" type="ORF">LCGC14_1884510</name>
</gene>
<dbReference type="SUPFAM" id="SSF53474">
    <property type="entry name" value="alpha/beta-Hydrolases"/>
    <property type="match status" value="1"/>
</dbReference>
<organism evidence="2">
    <name type="scientific">marine sediment metagenome</name>
    <dbReference type="NCBI Taxonomy" id="412755"/>
    <lineage>
        <taxon>unclassified sequences</taxon>
        <taxon>metagenomes</taxon>
        <taxon>ecological metagenomes</taxon>
    </lineage>
</organism>
<evidence type="ECO:0000259" key="1">
    <source>
        <dbReference type="Pfam" id="PF00561"/>
    </source>
</evidence>
<feature type="non-terminal residue" evidence="2">
    <location>
        <position position="1"/>
    </location>
</feature>
<dbReference type="Pfam" id="PF00561">
    <property type="entry name" value="Abhydrolase_1"/>
    <property type="match status" value="1"/>
</dbReference>
<feature type="domain" description="AB hydrolase-1" evidence="1">
    <location>
        <begin position="3"/>
        <end position="210"/>
    </location>
</feature>
<sequence>GEPVMLLHQTPRSWDEYRDVLPIIGAKYWAIAMDTLGFGDSYRPKEEASIELYAQGVIQLLDVLTIERASIIGHHTGGVIAVEVAGSYPDRVKKLILSSTPYLDAENRALRKTRPPIDEVELKPDGAHLAELWQRRMPFYPKDRPDLLARFVMDALKVFDRIEEGHRAVNRYKMEKKVPLIQAPTLVLAGTDDPFSYPRMKPLAENIKNCRTAEISGGMVPMVDQMPGEFARVVMEFLEE</sequence>
<proteinExistence type="predicted"/>
<dbReference type="InterPro" id="IPR029058">
    <property type="entry name" value="AB_hydrolase_fold"/>
</dbReference>
<dbReference type="EMBL" id="LAZR01019458">
    <property type="protein sequence ID" value="KKL92457.1"/>
    <property type="molecule type" value="Genomic_DNA"/>
</dbReference>
<comment type="caution">
    <text evidence="2">The sequence shown here is derived from an EMBL/GenBank/DDBJ whole genome shotgun (WGS) entry which is preliminary data.</text>
</comment>
<name>A0A0F9IZK4_9ZZZZ</name>
<dbReference type="Gene3D" id="3.40.50.1820">
    <property type="entry name" value="alpha/beta hydrolase"/>
    <property type="match status" value="1"/>
</dbReference>
<protein>
    <recommendedName>
        <fullName evidence="1">AB hydrolase-1 domain-containing protein</fullName>
    </recommendedName>
</protein>
<dbReference type="PRINTS" id="PR00111">
    <property type="entry name" value="ABHYDROLASE"/>
</dbReference>
<dbReference type="AlphaFoldDB" id="A0A0F9IZK4"/>
<accession>A0A0F9IZK4</accession>
<dbReference type="InterPro" id="IPR050266">
    <property type="entry name" value="AB_hydrolase_sf"/>
</dbReference>
<dbReference type="PANTHER" id="PTHR43798">
    <property type="entry name" value="MONOACYLGLYCEROL LIPASE"/>
    <property type="match status" value="1"/>
</dbReference>
<dbReference type="InterPro" id="IPR000073">
    <property type="entry name" value="AB_hydrolase_1"/>
</dbReference>
<evidence type="ECO:0000313" key="2">
    <source>
        <dbReference type="EMBL" id="KKL92457.1"/>
    </source>
</evidence>
<reference evidence="2" key="1">
    <citation type="journal article" date="2015" name="Nature">
        <title>Complex archaea that bridge the gap between prokaryotes and eukaryotes.</title>
        <authorList>
            <person name="Spang A."/>
            <person name="Saw J.H."/>
            <person name="Jorgensen S.L."/>
            <person name="Zaremba-Niedzwiedzka K."/>
            <person name="Martijn J."/>
            <person name="Lind A.E."/>
            <person name="van Eijk R."/>
            <person name="Schleper C."/>
            <person name="Guy L."/>
            <person name="Ettema T.J."/>
        </authorList>
    </citation>
    <scope>NUCLEOTIDE SEQUENCE</scope>
</reference>